<keyword evidence="6" id="KW-1133">Transmembrane helix</keyword>
<dbReference type="Pfam" id="PF01697">
    <property type="entry name" value="Glyco_transf_92"/>
    <property type="match status" value="1"/>
</dbReference>
<dbReference type="InterPro" id="IPR008166">
    <property type="entry name" value="Glyco_transf_92"/>
</dbReference>
<proteinExistence type="inferred from homology"/>
<evidence type="ECO:0000256" key="4">
    <source>
        <dbReference type="ARBA" id="ARBA00022679"/>
    </source>
</evidence>
<dbReference type="AlphaFoldDB" id="A0AAV2S5L0"/>
<evidence type="ECO:0000313" key="9">
    <source>
        <dbReference type="EMBL" id="CAL4158887.1"/>
    </source>
</evidence>
<dbReference type="Proteomes" id="UP001497623">
    <property type="component" value="Unassembled WGS sequence"/>
</dbReference>
<keyword evidence="4 8" id="KW-0808">Transferase</keyword>
<keyword evidence="10" id="KW-1185">Reference proteome</keyword>
<protein>
    <recommendedName>
        <fullName evidence="8">Glycosyltransferase family 92 protein</fullName>
        <ecNumber evidence="8">2.4.1.-</ecNumber>
    </recommendedName>
</protein>
<evidence type="ECO:0000256" key="3">
    <source>
        <dbReference type="ARBA" id="ARBA00022676"/>
    </source>
</evidence>
<evidence type="ECO:0000256" key="6">
    <source>
        <dbReference type="ARBA" id="ARBA00022989"/>
    </source>
</evidence>
<keyword evidence="7" id="KW-0472">Membrane</keyword>
<accession>A0AAV2S5L0</accession>
<evidence type="ECO:0000256" key="2">
    <source>
        <dbReference type="ARBA" id="ARBA00007647"/>
    </source>
</evidence>
<keyword evidence="5" id="KW-0812">Transmembrane</keyword>
<feature type="non-terminal residue" evidence="9">
    <location>
        <position position="1"/>
    </location>
</feature>
<evidence type="ECO:0000256" key="8">
    <source>
        <dbReference type="RuleBase" id="RU366017"/>
    </source>
</evidence>
<dbReference type="GO" id="GO:0005737">
    <property type="term" value="C:cytoplasm"/>
    <property type="evidence" value="ECO:0007669"/>
    <property type="project" value="TreeGrafter"/>
</dbReference>
<evidence type="ECO:0000256" key="1">
    <source>
        <dbReference type="ARBA" id="ARBA00004167"/>
    </source>
</evidence>
<gene>
    <name evidence="9" type="ORF">MNOR_LOCUS32143</name>
</gene>
<dbReference type="GO" id="GO:0016020">
    <property type="term" value="C:membrane"/>
    <property type="evidence" value="ECO:0007669"/>
    <property type="project" value="UniProtKB-SubCell"/>
</dbReference>
<comment type="subcellular location">
    <subcellularLocation>
        <location evidence="1">Membrane</location>
        <topology evidence="1">Single-pass membrane protein</topology>
    </subcellularLocation>
</comment>
<name>A0AAV2S5L0_MEGNR</name>
<evidence type="ECO:0000256" key="5">
    <source>
        <dbReference type="ARBA" id="ARBA00022692"/>
    </source>
</evidence>
<keyword evidence="3 8" id="KW-0328">Glycosyltransferase</keyword>
<dbReference type="PANTHER" id="PTHR21461">
    <property type="entry name" value="GLYCOSYLTRANSFERASE FAMILY 92 PROTEIN"/>
    <property type="match status" value="1"/>
</dbReference>
<evidence type="ECO:0000256" key="7">
    <source>
        <dbReference type="ARBA" id="ARBA00023136"/>
    </source>
</evidence>
<sequence length="270" mass="31407">VKGLDFPFVDKSILIAEWLELHKILGVDKIYLYELNVHPNISKVLQYYINEGFVELMPLSLPAGQPNTPHEMHKYLTENIQLKRAHEKLPYNDCFYKTMNKYKYVANLDMDEIIIPRKYETYEELFGKLNRKPKKGLTNNIAAYSFSRFLVMNSMREIHGWTSGIPQYMYMLQNVYRSSKPEGGVKSVLVTDLVLDTGNHRPRRCSGGRGCKIAKVDTRDGFIFHFRSSCKDGRDVKCSPSNDVKDSVLWKYKQLLTHRTTKVLKMLNLI</sequence>
<organism evidence="9 10">
    <name type="scientific">Meganyctiphanes norvegica</name>
    <name type="common">Northern krill</name>
    <name type="synonym">Thysanopoda norvegica</name>
    <dbReference type="NCBI Taxonomy" id="48144"/>
    <lineage>
        <taxon>Eukaryota</taxon>
        <taxon>Metazoa</taxon>
        <taxon>Ecdysozoa</taxon>
        <taxon>Arthropoda</taxon>
        <taxon>Crustacea</taxon>
        <taxon>Multicrustacea</taxon>
        <taxon>Malacostraca</taxon>
        <taxon>Eumalacostraca</taxon>
        <taxon>Eucarida</taxon>
        <taxon>Euphausiacea</taxon>
        <taxon>Euphausiidae</taxon>
        <taxon>Meganyctiphanes</taxon>
    </lineage>
</organism>
<evidence type="ECO:0000313" key="10">
    <source>
        <dbReference type="Proteomes" id="UP001497623"/>
    </source>
</evidence>
<reference evidence="9 10" key="1">
    <citation type="submission" date="2024-05" db="EMBL/GenBank/DDBJ databases">
        <authorList>
            <person name="Wallberg A."/>
        </authorList>
    </citation>
    <scope>NUCLEOTIDE SEQUENCE [LARGE SCALE GENOMIC DNA]</scope>
</reference>
<dbReference type="EMBL" id="CAXKWB010043020">
    <property type="protein sequence ID" value="CAL4158887.1"/>
    <property type="molecule type" value="Genomic_DNA"/>
</dbReference>
<comment type="caution">
    <text evidence="9">The sequence shown here is derived from an EMBL/GenBank/DDBJ whole genome shotgun (WGS) entry which is preliminary data.</text>
</comment>
<dbReference type="PANTHER" id="PTHR21461:SF83">
    <property type="entry name" value="GLYCOSYLTRANSFERASE FAMILY 92 PROTEIN"/>
    <property type="match status" value="1"/>
</dbReference>
<dbReference type="GO" id="GO:0016757">
    <property type="term" value="F:glycosyltransferase activity"/>
    <property type="evidence" value="ECO:0007669"/>
    <property type="project" value="UniProtKB-UniRule"/>
</dbReference>
<comment type="similarity">
    <text evidence="2 8">Belongs to the glycosyltransferase 92 family.</text>
</comment>
<dbReference type="EC" id="2.4.1.-" evidence="8"/>